<comment type="caution">
    <text evidence="2">The sequence shown here is derived from an EMBL/GenBank/DDBJ whole genome shotgun (WGS) entry which is preliminary data.</text>
</comment>
<organism evidence="2 3">
    <name type="scientific">Sandaracinomonas limnophila</name>
    <dbReference type="NCBI Taxonomy" id="1862386"/>
    <lineage>
        <taxon>Bacteria</taxon>
        <taxon>Pseudomonadati</taxon>
        <taxon>Bacteroidota</taxon>
        <taxon>Cytophagia</taxon>
        <taxon>Cytophagales</taxon>
        <taxon>Flectobacillaceae</taxon>
        <taxon>Sandaracinomonas</taxon>
    </lineage>
</organism>
<dbReference type="PANTHER" id="PTHR33383:SF1">
    <property type="entry name" value="MEMBRANE PROTEIN INSERTION EFFICIENCY FACTOR-RELATED"/>
    <property type="match status" value="1"/>
</dbReference>
<dbReference type="AlphaFoldDB" id="A0A437PRT2"/>
<evidence type="ECO:0000256" key="1">
    <source>
        <dbReference type="HAMAP-Rule" id="MF_00386"/>
    </source>
</evidence>
<keyword evidence="3" id="KW-1185">Reference proteome</keyword>
<evidence type="ECO:0000313" key="3">
    <source>
        <dbReference type="Proteomes" id="UP000282832"/>
    </source>
</evidence>
<name>A0A437PRT2_9BACT</name>
<gene>
    <name evidence="2" type="primary">yidD</name>
    <name evidence="2" type="ORF">EOJ36_08185</name>
</gene>
<comment type="subcellular location">
    <subcellularLocation>
        <location evidence="1">Cell membrane</location>
        <topology evidence="1">Peripheral membrane protein</topology>
        <orientation evidence="1">Cytoplasmic side</orientation>
    </subcellularLocation>
</comment>
<dbReference type="NCBIfam" id="TIGR00278">
    <property type="entry name" value="membrane protein insertion efficiency factor YidD"/>
    <property type="match status" value="1"/>
</dbReference>
<proteinExistence type="inferred from homology"/>
<dbReference type="InterPro" id="IPR002696">
    <property type="entry name" value="Membr_insert_effic_factor_YidD"/>
</dbReference>
<keyword evidence="1" id="KW-1003">Cell membrane</keyword>
<dbReference type="EMBL" id="SACY01000003">
    <property type="protein sequence ID" value="RVU24974.1"/>
    <property type="molecule type" value="Genomic_DNA"/>
</dbReference>
<dbReference type="OrthoDB" id="9801753at2"/>
<protein>
    <recommendedName>
        <fullName evidence="1">Putative membrane protein insertion efficiency factor</fullName>
    </recommendedName>
</protein>
<dbReference type="Proteomes" id="UP000282832">
    <property type="component" value="Unassembled WGS sequence"/>
</dbReference>
<dbReference type="HAMAP" id="MF_00386">
    <property type="entry name" value="UPF0161_YidD"/>
    <property type="match status" value="1"/>
</dbReference>
<dbReference type="Pfam" id="PF01809">
    <property type="entry name" value="YidD"/>
    <property type="match status" value="1"/>
</dbReference>
<accession>A0A437PRT2</accession>
<comment type="function">
    <text evidence="1">Could be involved in insertion of integral membrane proteins into the membrane.</text>
</comment>
<dbReference type="PANTHER" id="PTHR33383">
    <property type="entry name" value="MEMBRANE PROTEIN INSERTION EFFICIENCY FACTOR-RELATED"/>
    <property type="match status" value="1"/>
</dbReference>
<reference evidence="2 3" key="1">
    <citation type="submission" date="2019-01" db="EMBL/GenBank/DDBJ databases">
        <authorList>
            <person name="Chen W.-M."/>
        </authorList>
    </citation>
    <scope>NUCLEOTIDE SEQUENCE [LARGE SCALE GENOMIC DNA]</scope>
    <source>
        <strain evidence="2 3">FSY-15</strain>
    </source>
</reference>
<comment type="similarity">
    <text evidence="1">Belongs to the UPF0161 family.</text>
</comment>
<dbReference type="GO" id="GO:0005886">
    <property type="term" value="C:plasma membrane"/>
    <property type="evidence" value="ECO:0007669"/>
    <property type="project" value="UniProtKB-SubCell"/>
</dbReference>
<dbReference type="SMART" id="SM01234">
    <property type="entry name" value="Haemolytic"/>
    <property type="match status" value="1"/>
</dbReference>
<evidence type="ECO:0000313" key="2">
    <source>
        <dbReference type="EMBL" id="RVU24974.1"/>
    </source>
</evidence>
<keyword evidence="1" id="KW-0472">Membrane</keyword>
<sequence>MKFLALGLIRLYQLFLSPFLPNSCRFNPTCSEYGVQAFQKYPFFKALKLTLKRISRCHPWGGFGEDPLP</sequence>
<dbReference type="RefSeq" id="WP_127804201.1">
    <property type="nucleotide sequence ID" value="NZ_SACY01000003.1"/>
</dbReference>